<dbReference type="SUPFAM" id="SSF53850">
    <property type="entry name" value="Periplasmic binding protein-like II"/>
    <property type="match status" value="1"/>
</dbReference>
<dbReference type="PROSITE" id="PS51318">
    <property type="entry name" value="TAT"/>
    <property type="match status" value="1"/>
</dbReference>
<dbReference type="PANTHER" id="PTHR42941">
    <property type="entry name" value="SLL1037 PROTEIN"/>
    <property type="match status" value="1"/>
</dbReference>
<reference evidence="1 2" key="2">
    <citation type="journal article" date="2010" name="Stand. Genomic Sci.">
        <title>Complete genome sequence of Kribbella flavida type strain (IFO 14399).</title>
        <authorList>
            <person name="Pukall R."/>
            <person name="Lapidus A."/>
            <person name="Glavina Del Rio T."/>
            <person name="Copeland A."/>
            <person name="Tice H."/>
            <person name="Cheng J.-F."/>
            <person name="Lucas S."/>
            <person name="Chen F."/>
            <person name="Nolan M."/>
            <person name="LaButti K."/>
            <person name="Pati A."/>
            <person name="Ivanova N."/>
            <person name="Mavrommatis K."/>
            <person name="Mikhailova N."/>
            <person name="Pitluck S."/>
            <person name="Bruce D."/>
            <person name="Goodwin L."/>
            <person name="Land M."/>
            <person name="Hauser L."/>
            <person name="Chang Y.-J."/>
            <person name="Jeffries C.D."/>
            <person name="Chen A."/>
            <person name="Palaniappan K."/>
            <person name="Chain P."/>
            <person name="Rohde M."/>
            <person name="Goeker M."/>
            <person name="Bristow J."/>
            <person name="Eisen J.A."/>
            <person name="Markowitz V."/>
            <person name="Hugenholtz P."/>
            <person name="Kyrpides N.C."/>
            <person name="Klenk H.-P."/>
            <person name="Brettin T."/>
        </authorList>
    </citation>
    <scope>NUCLEOTIDE SEQUENCE [LARGE SCALE GENOMIC DNA]</scope>
    <source>
        <strain evidence="2">DSM 17836 / JCM 10339 / NBRC 14399</strain>
    </source>
</reference>
<organism evidence="1 2">
    <name type="scientific">Kribbella flavida (strain DSM 17836 / JCM 10339 / NBRC 14399)</name>
    <dbReference type="NCBI Taxonomy" id="479435"/>
    <lineage>
        <taxon>Bacteria</taxon>
        <taxon>Bacillati</taxon>
        <taxon>Actinomycetota</taxon>
        <taxon>Actinomycetes</taxon>
        <taxon>Propionibacteriales</taxon>
        <taxon>Kribbellaceae</taxon>
        <taxon>Kribbella</taxon>
    </lineage>
</organism>
<evidence type="ECO:0000313" key="2">
    <source>
        <dbReference type="Proteomes" id="UP000007967"/>
    </source>
</evidence>
<sequence length="333" mass="35299">MDRPRLLTRRHALGLGAAAAASLSLPGCSRGRSDEPAPAGPAKFATGNEGGVYAIYGAGLAKLVSEVTGVAMTPILTEGSVANLRMLSAGTADIGFSLSDSALDAWEGTPGTQFATGSLRSRFTALARTYDNYVHVVVPTGSDVTRFEDLNGKVVSIGPQNSGTRVVAQRILNTAGVKVIPRFFDLETAVQALQDKVRNPRAGIDALIWSGGLPTKPILGLQSTTGFRLVDIGSTAQAIASKRFGGYVLSSIPPSVYQLSASVPTLAVPNYLLARRGLSDSWAWWTLNTMFRRQTDLMAVHPEAGSLDARSAIATMPIPLHPAAERWYKNNHI</sequence>
<dbReference type="EMBL" id="CP001736">
    <property type="protein sequence ID" value="ADB30034.1"/>
    <property type="molecule type" value="Genomic_DNA"/>
</dbReference>
<dbReference type="NCBIfam" id="TIGR02122">
    <property type="entry name" value="TRAP_TAXI"/>
    <property type="match status" value="1"/>
</dbReference>
<dbReference type="CDD" id="cd13569">
    <property type="entry name" value="PBP2_TAXI_TRAP_like_1"/>
    <property type="match status" value="1"/>
</dbReference>
<name>D2Q036_KRIFD</name>
<proteinExistence type="predicted"/>
<keyword evidence="2" id="KW-1185">Reference proteome</keyword>
<dbReference type="InterPro" id="IPR011852">
    <property type="entry name" value="TRAP_TAXI"/>
</dbReference>
<dbReference type="HOGENOM" id="CLU_033215_0_0_11"/>
<protein>
    <submittedName>
        <fullName evidence="1">TRAP transporter solute receptor, TAXI family</fullName>
    </submittedName>
</protein>
<dbReference type="Gene3D" id="3.40.190.10">
    <property type="entry name" value="Periplasmic binding protein-like II"/>
    <property type="match status" value="2"/>
</dbReference>
<dbReference type="Pfam" id="PF16868">
    <property type="entry name" value="NMT1_3"/>
    <property type="match status" value="1"/>
</dbReference>
<dbReference type="RefSeq" id="WP_012918590.1">
    <property type="nucleotide sequence ID" value="NC_013729.1"/>
</dbReference>
<gene>
    <name evidence="1" type="ordered locus">Kfla_0929</name>
</gene>
<reference evidence="2" key="1">
    <citation type="submission" date="2009-09" db="EMBL/GenBank/DDBJ databases">
        <title>The complete genome of Kribbella flavida DSM 17836.</title>
        <authorList>
            <consortium name="US DOE Joint Genome Institute (JGI-PGF)"/>
            <person name="Lucas S."/>
            <person name="Copeland A."/>
            <person name="Lapidus A."/>
            <person name="Glavina del Rio T."/>
            <person name="Dalin E."/>
            <person name="Tice H."/>
            <person name="Bruce D."/>
            <person name="Goodwin L."/>
            <person name="Pitluck S."/>
            <person name="Kyrpides N."/>
            <person name="Mavromatis K."/>
            <person name="Ivanova N."/>
            <person name="Saunders E."/>
            <person name="Brettin T."/>
            <person name="Detter J.C."/>
            <person name="Han C."/>
            <person name="Larimer F."/>
            <person name="Land M."/>
            <person name="Hauser L."/>
            <person name="Markowitz V."/>
            <person name="Cheng J.-F."/>
            <person name="Hugenholtz P."/>
            <person name="Woyke T."/>
            <person name="Wu D."/>
            <person name="Pukall R."/>
            <person name="Klenk H.-P."/>
            <person name="Eisen J.A."/>
        </authorList>
    </citation>
    <scope>NUCLEOTIDE SEQUENCE [LARGE SCALE GENOMIC DNA]</scope>
    <source>
        <strain evidence="2">DSM 17836 / JCM 10339 / NBRC 14399</strain>
    </source>
</reference>
<dbReference type="eggNOG" id="COG2358">
    <property type="taxonomic scope" value="Bacteria"/>
</dbReference>
<dbReference type="PANTHER" id="PTHR42941:SF1">
    <property type="entry name" value="SLL1037 PROTEIN"/>
    <property type="match status" value="1"/>
</dbReference>
<dbReference type="AlphaFoldDB" id="D2Q036"/>
<dbReference type="STRING" id="479435.Kfla_0929"/>
<accession>D2Q036</accession>
<dbReference type="InterPro" id="IPR006311">
    <property type="entry name" value="TAT_signal"/>
</dbReference>
<dbReference type="KEGG" id="kfl:Kfla_0929"/>
<keyword evidence="1" id="KW-0675">Receptor</keyword>
<dbReference type="Proteomes" id="UP000007967">
    <property type="component" value="Chromosome"/>
</dbReference>
<evidence type="ECO:0000313" key="1">
    <source>
        <dbReference type="EMBL" id="ADB30034.1"/>
    </source>
</evidence>